<evidence type="ECO:0000313" key="2">
    <source>
        <dbReference type="EMBL" id="KHN93815.1"/>
    </source>
</evidence>
<organism evidence="2 3">
    <name type="scientific">Metarhizium album (strain ARSEF 1941)</name>
    <dbReference type="NCBI Taxonomy" id="1081103"/>
    <lineage>
        <taxon>Eukaryota</taxon>
        <taxon>Fungi</taxon>
        <taxon>Dikarya</taxon>
        <taxon>Ascomycota</taxon>
        <taxon>Pezizomycotina</taxon>
        <taxon>Sordariomycetes</taxon>
        <taxon>Hypocreomycetidae</taxon>
        <taxon>Hypocreales</taxon>
        <taxon>Clavicipitaceae</taxon>
        <taxon>Metarhizium</taxon>
    </lineage>
</organism>
<name>A0A0B2WLC6_METAS</name>
<protein>
    <submittedName>
        <fullName evidence="2">Uncharacterized protein</fullName>
    </submittedName>
</protein>
<feature type="region of interest" description="Disordered" evidence="1">
    <location>
        <begin position="154"/>
        <end position="178"/>
    </location>
</feature>
<dbReference type="Proteomes" id="UP000030816">
    <property type="component" value="Unassembled WGS sequence"/>
</dbReference>
<evidence type="ECO:0000256" key="1">
    <source>
        <dbReference type="SAM" id="MobiDB-lite"/>
    </source>
</evidence>
<sequence length="427" mass="46261">MPNKSIYVGKSNESIMLDIGARKTERSHEENQERAYIAASRRADRSIEARVQSARQASEIHKKRTGKGFKITEEIVIREEMYEEEDDDLPRSIHLLTAHMQTPSADMNARLESYLANKVAFSHALAQSNMAWRSNDINRAFAESFPHAMPQMALPQQQHVPQPPGCPPPANMPNQVMHQHPECYSPAAYSPSGYSPTNYSPAYSPAPFSPGAQPSMPSAPPTTGPGPLPQSSLPFVSTLSYPNPRNGNRRRSRASASPNGKRRCGGHKSPPAPGRRAKLSLPATPTTATTPSLDGNLAADTPSDSFEPTAVPADASAFTTELPAEARMILDGVGADDVLCQTLASQELFHGHGDFAQQWMDPSALCDPSSLPRGPQMGVLDPGLVPNLYGAGPTDHMASKCAMPTPTDDESWSAFINENIWTTDQNQ</sequence>
<feature type="region of interest" description="Disordered" evidence="1">
    <location>
        <begin position="205"/>
        <end position="297"/>
    </location>
</feature>
<reference evidence="2 3" key="1">
    <citation type="journal article" date="2014" name="Proc. Natl. Acad. Sci. U.S.A.">
        <title>Trajectory and genomic determinants of fungal-pathogen speciation and host adaptation.</title>
        <authorList>
            <person name="Hu X."/>
            <person name="Xiao G."/>
            <person name="Zheng P."/>
            <person name="Shang Y."/>
            <person name="Su Y."/>
            <person name="Zhang X."/>
            <person name="Liu X."/>
            <person name="Zhan S."/>
            <person name="St Leger R.J."/>
            <person name="Wang C."/>
        </authorList>
    </citation>
    <scope>NUCLEOTIDE SEQUENCE [LARGE SCALE GENOMIC DNA]</scope>
    <source>
        <strain evidence="2 3">ARSEF 1941</strain>
    </source>
</reference>
<dbReference type="EMBL" id="AZHE01000051">
    <property type="protein sequence ID" value="KHN93815.1"/>
    <property type="molecule type" value="Genomic_DNA"/>
</dbReference>
<dbReference type="HOGENOM" id="CLU_039192_0_0_1"/>
<proteinExistence type="predicted"/>
<evidence type="ECO:0000313" key="3">
    <source>
        <dbReference type="Proteomes" id="UP000030816"/>
    </source>
</evidence>
<dbReference type="RefSeq" id="XP_040674881.1">
    <property type="nucleotide sequence ID" value="XM_040827140.1"/>
</dbReference>
<feature type="compositionally biased region" description="Low complexity" evidence="1">
    <location>
        <begin position="279"/>
        <end position="293"/>
    </location>
</feature>
<feature type="compositionally biased region" description="Polar residues" evidence="1">
    <location>
        <begin position="229"/>
        <end position="241"/>
    </location>
</feature>
<feature type="compositionally biased region" description="Pro residues" evidence="1">
    <location>
        <begin position="161"/>
        <end position="171"/>
    </location>
</feature>
<gene>
    <name evidence="2" type="ORF">MAM_08342</name>
</gene>
<keyword evidence="3" id="KW-1185">Reference proteome</keyword>
<feature type="compositionally biased region" description="Pro residues" evidence="1">
    <location>
        <begin position="217"/>
        <end position="228"/>
    </location>
</feature>
<accession>A0A0B2WLC6</accession>
<comment type="caution">
    <text evidence="2">The sequence shown here is derived from an EMBL/GenBank/DDBJ whole genome shotgun (WGS) entry which is preliminary data.</text>
</comment>
<dbReference type="STRING" id="1081103.A0A0B2WLC6"/>
<dbReference type="AlphaFoldDB" id="A0A0B2WLC6"/>
<dbReference type="OrthoDB" id="5397087at2759"/>
<dbReference type="GeneID" id="63742797"/>